<dbReference type="InterPro" id="IPR003595">
    <property type="entry name" value="Tyr_Pase_cat"/>
</dbReference>
<dbReference type="PANTHER" id="PTHR46163">
    <property type="entry name" value="TYROSINE-PROTEIN PHOSPHATASE-RELATED"/>
    <property type="match status" value="1"/>
</dbReference>
<dbReference type="SMART" id="SM00404">
    <property type="entry name" value="PTPc_motif"/>
    <property type="match status" value="1"/>
</dbReference>
<evidence type="ECO:0008006" key="6">
    <source>
        <dbReference type="Google" id="ProtNLM"/>
    </source>
</evidence>
<dbReference type="InterPro" id="IPR000387">
    <property type="entry name" value="Tyr_Pase_dom"/>
</dbReference>
<feature type="non-terminal residue" evidence="4">
    <location>
        <position position="267"/>
    </location>
</feature>
<dbReference type="SUPFAM" id="SSF52799">
    <property type="entry name" value="(Phosphotyrosine protein) phosphatases II"/>
    <property type="match status" value="1"/>
</dbReference>
<dbReference type="PROSITE" id="PS50056">
    <property type="entry name" value="TYR_PHOSPHATASE_2"/>
    <property type="match status" value="1"/>
</dbReference>
<sequence>MEKGTQDEGGAGRGAGGHREKEKDQEKTCIDNENVPTRMFDMPSFINSDYEFFDQFGDGKDFWRMVWQEKVPYIFMLISRKQPERCVRYWPKEQDGLLRLTEMNVRHCGVDEERDPLFRVTHIEVVHDNGQTLRLEHWQADMNNTNNLEAPLRLLHLARNSSKPVIVHDCLGISRAGCLVTIEAAIASLIRGPTYKHTIQKAVQFVRSQRAFCIETPMQYIYVHRCVAHFFEGIIGKIPLFDSDYRQWLERRAGRMFLDFNEPVLYR</sequence>
<dbReference type="InterPro" id="IPR000242">
    <property type="entry name" value="PTP_cat"/>
</dbReference>
<evidence type="ECO:0000313" key="5">
    <source>
        <dbReference type="Proteomes" id="UP001177023"/>
    </source>
</evidence>
<organism evidence="4 5">
    <name type="scientific">Mesorhabditis spiculigera</name>
    <dbReference type="NCBI Taxonomy" id="96644"/>
    <lineage>
        <taxon>Eukaryota</taxon>
        <taxon>Metazoa</taxon>
        <taxon>Ecdysozoa</taxon>
        <taxon>Nematoda</taxon>
        <taxon>Chromadorea</taxon>
        <taxon>Rhabditida</taxon>
        <taxon>Rhabditina</taxon>
        <taxon>Rhabditomorpha</taxon>
        <taxon>Rhabditoidea</taxon>
        <taxon>Rhabditidae</taxon>
        <taxon>Mesorhabditinae</taxon>
        <taxon>Mesorhabditis</taxon>
    </lineage>
</organism>
<dbReference type="InterPro" id="IPR052782">
    <property type="entry name" value="Oocyte-zygote_transition_reg"/>
</dbReference>
<dbReference type="CDD" id="cd00047">
    <property type="entry name" value="PTPc"/>
    <property type="match status" value="1"/>
</dbReference>
<feature type="compositionally biased region" description="Basic and acidic residues" evidence="1">
    <location>
        <begin position="17"/>
        <end position="30"/>
    </location>
</feature>
<name>A0AA36C6G1_9BILA</name>
<gene>
    <name evidence="4" type="ORF">MSPICULIGERA_LOCUS1103</name>
</gene>
<dbReference type="PROSITE" id="PS50055">
    <property type="entry name" value="TYR_PHOSPHATASE_PTP"/>
    <property type="match status" value="1"/>
</dbReference>
<evidence type="ECO:0000259" key="3">
    <source>
        <dbReference type="PROSITE" id="PS50056"/>
    </source>
</evidence>
<evidence type="ECO:0000256" key="1">
    <source>
        <dbReference type="SAM" id="MobiDB-lite"/>
    </source>
</evidence>
<dbReference type="GO" id="GO:0004725">
    <property type="term" value="F:protein tyrosine phosphatase activity"/>
    <property type="evidence" value="ECO:0007669"/>
    <property type="project" value="InterPro"/>
</dbReference>
<feature type="domain" description="Tyrosine-protein phosphatase" evidence="2">
    <location>
        <begin position="44"/>
        <end position="230"/>
    </location>
</feature>
<comment type="caution">
    <text evidence="4">The sequence shown here is derived from an EMBL/GenBank/DDBJ whole genome shotgun (WGS) entry which is preliminary data.</text>
</comment>
<dbReference type="EMBL" id="CATQJA010000283">
    <property type="protein sequence ID" value="CAJ0558882.1"/>
    <property type="molecule type" value="Genomic_DNA"/>
</dbReference>
<dbReference type="SMART" id="SM00194">
    <property type="entry name" value="PTPc"/>
    <property type="match status" value="1"/>
</dbReference>
<dbReference type="PRINTS" id="PR00700">
    <property type="entry name" value="PRTYPHPHTASE"/>
</dbReference>
<keyword evidence="5" id="KW-1185">Reference proteome</keyword>
<evidence type="ECO:0000313" key="4">
    <source>
        <dbReference type="EMBL" id="CAJ0558882.1"/>
    </source>
</evidence>
<dbReference type="InterPro" id="IPR029021">
    <property type="entry name" value="Prot-tyrosine_phosphatase-like"/>
</dbReference>
<dbReference type="AlphaFoldDB" id="A0AA36C6G1"/>
<reference evidence="4" key="1">
    <citation type="submission" date="2023-06" db="EMBL/GenBank/DDBJ databases">
        <authorList>
            <person name="Delattre M."/>
        </authorList>
    </citation>
    <scope>NUCLEOTIDE SEQUENCE</scope>
    <source>
        <strain evidence="4">AF72</strain>
    </source>
</reference>
<feature type="domain" description="Tyrosine specific protein phosphatases" evidence="3">
    <location>
        <begin position="146"/>
        <end position="221"/>
    </location>
</feature>
<dbReference type="Proteomes" id="UP001177023">
    <property type="component" value="Unassembled WGS sequence"/>
</dbReference>
<dbReference type="Pfam" id="PF00102">
    <property type="entry name" value="Y_phosphatase"/>
    <property type="match status" value="1"/>
</dbReference>
<dbReference type="Gene3D" id="3.90.190.10">
    <property type="entry name" value="Protein tyrosine phosphatase superfamily"/>
    <property type="match status" value="1"/>
</dbReference>
<protein>
    <recommendedName>
        <fullName evidence="6">Tyrosine-protein phosphatase domain-containing protein</fullName>
    </recommendedName>
</protein>
<dbReference type="PANTHER" id="PTHR46163:SF7">
    <property type="entry name" value="PROTEIN TYROSINE PHOSPHATASE-LIKE PROTEIN EGG-3"/>
    <property type="match status" value="1"/>
</dbReference>
<feature type="region of interest" description="Disordered" evidence="1">
    <location>
        <begin position="1"/>
        <end position="31"/>
    </location>
</feature>
<evidence type="ECO:0000259" key="2">
    <source>
        <dbReference type="PROSITE" id="PS50055"/>
    </source>
</evidence>
<accession>A0AA36C6G1</accession>
<proteinExistence type="predicted"/>